<feature type="transmembrane region" description="Helical" evidence="1">
    <location>
        <begin position="210"/>
        <end position="228"/>
    </location>
</feature>
<dbReference type="eggNOG" id="COG4241">
    <property type="taxonomic scope" value="Bacteria"/>
</dbReference>
<evidence type="ECO:0008006" key="4">
    <source>
        <dbReference type="Google" id="ProtNLM"/>
    </source>
</evidence>
<reference evidence="2 3" key="1">
    <citation type="journal article" date="2013" name="Genome Announc.">
        <title>Genome Sequence of Staphylococcus massiliensis Strain S46, Isolated from the Surface of Healthy Human Skin.</title>
        <authorList>
            <person name="Srivastav R."/>
            <person name="Singh A."/>
            <person name="Jangir P.K."/>
            <person name="Kumari C."/>
            <person name="Muduli S."/>
            <person name="Sharma R."/>
        </authorList>
    </citation>
    <scope>NUCLEOTIDE SEQUENCE [LARGE SCALE GENOMIC DNA]</scope>
    <source>
        <strain evidence="2 3">S46</strain>
    </source>
</reference>
<feature type="transmembrane region" description="Helical" evidence="1">
    <location>
        <begin position="263"/>
        <end position="281"/>
    </location>
</feature>
<name>K9ALA1_9STAP</name>
<feature type="transmembrane region" description="Helical" evidence="1">
    <location>
        <begin position="169"/>
        <end position="189"/>
    </location>
</feature>
<evidence type="ECO:0000313" key="2">
    <source>
        <dbReference type="EMBL" id="EKU48153.1"/>
    </source>
</evidence>
<feature type="transmembrane region" description="Helical" evidence="1">
    <location>
        <begin position="99"/>
        <end position="121"/>
    </location>
</feature>
<keyword evidence="3" id="KW-1185">Reference proteome</keyword>
<protein>
    <recommendedName>
        <fullName evidence="4">DUF2232 domain-containing protein</fullName>
    </recommendedName>
</protein>
<gene>
    <name evidence="2" type="ORF">C273_05587</name>
</gene>
<sequence length="300" mass="34094">MFSKIDVKATMIATSVMIVLAIILSFVPWLSVLLLLFATIPGIVLWHKSIPSFGMSALITVIITTLTKSVFALSIVIIIFILSAVIGQLLKERASKERIFYLASFISSLITLVVIMILQSIKMIPLTYQMIKPLESLMKEAQKVSDVSKESMDMLENSIHTLSASFPSFLVLFIIFIVFLNLLITFPMLREFKIATPSFKPLYSWEMNRSFLWIYFVVLLGMMFTTEINTWTSILLNLQVMLQLVMFIQGLSLIHYFAHKKRFPTAVSVIFVILGVIFYPITRLIGMLDLGINLKGFIKK</sequence>
<feature type="transmembrane region" description="Helical" evidence="1">
    <location>
        <begin position="234"/>
        <end position="256"/>
    </location>
</feature>
<dbReference type="Proteomes" id="UP000009885">
    <property type="component" value="Unassembled WGS sequence"/>
</dbReference>
<comment type="caution">
    <text evidence="2">The sequence shown here is derived from an EMBL/GenBank/DDBJ whole genome shotgun (WGS) entry which is preliminary data.</text>
</comment>
<dbReference type="PANTHER" id="PTHR41324:SF1">
    <property type="entry name" value="DUF2232 DOMAIN-CONTAINING PROTEIN"/>
    <property type="match status" value="1"/>
</dbReference>
<accession>K9ALA1</accession>
<proteinExistence type="predicted"/>
<keyword evidence="1" id="KW-1133">Transmembrane helix</keyword>
<dbReference type="Pfam" id="PF09991">
    <property type="entry name" value="DUF2232"/>
    <property type="match status" value="1"/>
</dbReference>
<evidence type="ECO:0000313" key="3">
    <source>
        <dbReference type="Proteomes" id="UP000009885"/>
    </source>
</evidence>
<feature type="transmembrane region" description="Helical" evidence="1">
    <location>
        <begin position="57"/>
        <end position="87"/>
    </location>
</feature>
<dbReference type="STRING" id="1229783.C273_05587"/>
<organism evidence="2 3">
    <name type="scientific">Staphylococcus massiliensis S46</name>
    <dbReference type="NCBI Taxonomy" id="1229783"/>
    <lineage>
        <taxon>Bacteria</taxon>
        <taxon>Bacillati</taxon>
        <taxon>Bacillota</taxon>
        <taxon>Bacilli</taxon>
        <taxon>Bacillales</taxon>
        <taxon>Staphylococcaceae</taxon>
        <taxon>Staphylococcus</taxon>
    </lineage>
</organism>
<keyword evidence="1" id="KW-0812">Transmembrane</keyword>
<keyword evidence="1" id="KW-0472">Membrane</keyword>
<feature type="transmembrane region" description="Helical" evidence="1">
    <location>
        <begin position="12"/>
        <end position="37"/>
    </location>
</feature>
<dbReference type="AlphaFoldDB" id="K9ALA1"/>
<dbReference type="InterPro" id="IPR018710">
    <property type="entry name" value="DUF2232"/>
</dbReference>
<dbReference type="EMBL" id="AMSQ01000007">
    <property type="protein sequence ID" value="EKU48153.1"/>
    <property type="molecule type" value="Genomic_DNA"/>
</dbReference>
<dbReference type="RefSeq" id="WP_009383255.1">
    <property type="nucleotide sequence ID" value="NZ_AMSQ01000007.1"/>
</dbReference>
<dbReference type="OrthoDB" id="2413413at2"/>
<evidence type="ECO:0000256" key="1">
    <source>
        <dbReference type="SAM" id="Phobius"/>
    </source>
</evidence>
<dbReference type="PATRIC" id="fig|1229783.3.peg.1128"/>
<dbReference type="PANTHER" id="PTHR41324">
    <property type="entry name" value="MEMBRANE PROTEIN-RELATED"/>
    <property type="match status" value="1"/>
</dbReference>